<evidence type="ECO:0000313" key="2">
    <source>
        <dbReference type="EMBL" id="AGP30394.1"/>
    </source>
</evidence>
<dbReference type="Proteomes" id="UP000014809">
    <property type="component" value="Chromosome"/>
</dbReference>
<feature type="region of interest" description="Disordered" evidence="1">
    <location>
        <begin position="24"/>
        <end position="56"/>
    </location>
</feature>
<reference evidence="2 3" key="1">
    <citation type="submission" date="2012-06" db="EMBL/GenBank/DDBJ databases">
        <title>Complete genome sequence of Corynebacterium terpenotabidum Y-11 (=DSM 44721).</title>
        <authorList>
            <person name="Ruckert C."/>
            <person name="Albersmeier A."/>
            <person name="Al-Dilaimi A."/>
            <person name="Szczepanowski R."/>
            <person name="Kalinowski J."/>
        </authorList>
    </citation>
    <scope>NUCLEOTIDE SEQUENCE [LARGE SCALE GENOMIC DNA]</scope>
    <source>
        <strain evidence="2 3">Y-11</strain>
    </source>
</reference>
<accession>S4XCX7</accession>
<dbReference type="RefSeq" id="WP_020440757.1">
    <property type="nucleotide sequence ID" value="NC_021663.1"/>
</dbReference>
<dbReference type="KEGG" id="cter:A606_03715"/>
<name>S4XCX7_9CORY</name>
<dbReference type="PROSITE" id="PS51257">
    <property type="entry name" value="PROKAR_LIPOPROTEIN"/>
    <property type="match status" value="1"/>
</dbReference>
<organism evidence="2 3">
    <name type="scientific">Corynebacterium terpenotabidum Y-11</name>
    <dbReference type="NCBI Taxonomy" id="1200352"/>
    <lineage>
        <taxon>Bacteria</taxon>
        <taxon>Bacillati</taxon>
        <taxon>Actinomycetota</taxon>
        <taxon>Actinomycetes</taxon>
        <taxon>Mycobacteriales</taxon>
        <taxon>Corynebacteriaceae</taxon>
        <taxon>Corynebacterium</taxon>
    </lineage>
</organism>
<dbReference type="eggNOG" id="ENOG5031IN4">
    <property type="taxonomic scope" value="Bacteria"/>
</dbReference>
<dbReference type="EMBL" id="CP003696">
    <property type="protein sequence ID" value="AGP30394.1"/>
    <property type="molecule type" value="Genomic_DNA"/>
</dbReference>
<dbReference type="AlphaFoldDB" id="S4XCX7"/>
<proteinExistence type="predicted"/>
<dbReference type="HOGENOM" id="CLU_1076526_0_0_11"/>
<gene>
    <name evidence="2" type="ORF">A606_03715</name>
</gene>
<evidence type="ECO:0000256" key="1">
    <source>
        <dbReference type="SAM" id="MobiDB-lite"/>
    </source>
</evidence>
<sequence>MIDWLRRPVVSIAVVLALAGCSGGGSGDAGEDAEVATAAGTTSDVADGSSPAAPMDPDVVIEAPVVTDDGRMLQPEGHVGLWFEMEPEDPLEHLVWASQRYVGQKVVLQPVGDRAVLPQWADMPDACDPEVIARMEALGLEELVDSETGIGLVQCSLISDWSEGVLGTAGSILWGARQVEDVQDEIGVSASDDVTLISLKEGNLADAIGCTSIGIMSGGKYVFYVATGDVSKADQCRSSALAAQLVINLMGGSIYVQV</sequence>
<dbReference type="OrthoDB" id="4428032at2"/>
<keyword evidence="3" id="KW-1185">Reference proteome</keyword>
<evidence type="ECO:0000313" key="3">
    <source>
        <dbReference type="Proteomes" id="UP000014809"/>
    </source>
</evidence>
<protein>
    <submittedName>
        <fullName evidence="2">Uncharacterized protein</fullName>
    </submittedName>
</protein>